<dbReference type="InterPro" id="IPR013546">
    <property type="entry name" value="PII_UdlTrfase/GS_AdlTrfase"/>
</dbReference>
<dbReference type="Pfam" id="PF01842">
    <property type="entry name" value="ACT"/>
    <property type="match status" value="1"/>
</dbReference>
<dbReference type="CDD" id="cd00077">
    <property type="entry name" value="HDc"/>
    <property type="match status" value="1"/>
</dbReference>
<dbReference type="EC" id="3.1.4.-" evidence="7"/>
<evidence type="ECO:0000259" key="9">
    <source>
        <dbReference type="PROSITE" id="PS51831"/>
    </source>
</evidence>
<dbReference type="InterPro" id="IPR006674">
    <property type="entry name" value="HD_domain"/>
</dbReference>
<comment type="function">
    <text evidence="7">Modifies, by uridylylation and deuridylylation, the PII regulatory proteins (GlnB and homologs), in response to the nitrogen status of the cell that GlnD senses through the glutamine level. Under low glutamine levels, catalyzes the conversion of the PII proteins and UTP to PII-UMP and PPi, while under higher glutamine levels, GlnD hydrolyzes PII-UMP to PII and UMP (deuridylylation). Thus, controls uridylylation state and activity of the PII proteins, and plays an important role in the regulation of nitrogen metabolism.</text>
</comment>
<feature type="domain" description="ACT" evidence="8">
    <location>
        <begin position="672"/>
        <end position="748"/>
    </location>
</feature>
<evidence type="ECO:0000256" key="3">
    <source>
        <dbReference type="ARBA" id="ARBA00022737"/>
    </source>
</evidence>
<dbReference type="GO" id="GO:0006808">
    <property type="term" value="P:regulation of nitrogen utilization"/>
    <property type="evidence" value="ECO:0007669"/>
    <property type="project" value="UniProtKB-UniRule"/>
</dbReference>
<evidence type="ECO:0000256" key="5">
    <source>
        <dbReference type="ARBA" id="ARBA00022842"/>
    </source>
</evidence>
<reference evidence="10" key="2">
    <citation type="journal article" date="2021" name="PeerJ">
        <title>Extensive microbial diversity within the chicken gut microbiome revealed by metagenomics and culture.</title>
        <authorList>
            <person name="Gilroy R."/>
            <person name="Ravi A."/>
            <person name="Getino M."/>
            <person name="Pursley I."/>
            <person name="Horton D.L."/>
            <person name="Alikhan N.F."/>
            <person name="Baker D."/>
            <person name="Gharbi K."/>
            <person name="Hall N."/>
            <person name="Watson M."/>
            <person name="Adriaenssens E.M."/>
            <person name="Foster-Nyarko E."/>
            <person name="Jarju S."/>
            <person name="Secka A."/>
            <person name="Antonio M."/>
            <person name="Oren A."/>
            <person name="Chaudhuri R.R."/>
            <person name="La Ragione R."/>
            <person name="Hildebrand F."/>
            <person name="Pallen M.J."/>
        </authorList>
    </citation>
    <scope>NUCLEOTIDE SEQUENCE</scope>
    <source>
        <strain evidence="10">7463</strain>
    </source>
</reference>
<evidence type="ECO:0000256" key="4">
    <source>
        <dbReference type="ARBA" id="ARBA00022801"/>
    </source>
</evidence>
<dbReference type="InterPro" id="IPR010043">
    <property type="entry name" value="UTase/UR"/>
</dbReference>
<dbReference type="SUPFAM" id="SSF109604">
    <property type="entry name" value="HD-domain/PDEase-like"/>
    <property type="match status" value="1"/>
</dbReference>
<evidence type="ECO:0000256" key="1">
    <source>
        <dbReference type="ARBA" id="ARBA00022679"/>
    </source>
</evidence>
<dbReference type="GO" id="GO:0008773">
    <property type="term" value="F:[protein-PII] uridylyltransferase activity"/>
    <property type="evidence" value="ECO:0007669"/>
    <property type="project" value="UniProtKB-UniRule"/>
</dbReference>
<dbReference type="InterPro" id="IPR045865">
    <property type="entry name" value="ACT-like_dom_sf"/>
</dbReference>
<dbReference type="SUPFAM" id="SSF55021">
    <property type="entry name" value="ACT-like"/>
    <property type="match status" value="2"/>
</dbReference>
<dbReference type="Gene3D" id="1.10.3090.10">
    <property type="entry name" value="cca-adding enzyme, domain 2"/>
    <property type="match status" value="1"/>
</dbReference>
<protein>
    <recommendedName>
        <fullName evidence="7">Bifunctional uridylyltransferase/uridylyl-removing enzyme</fullName>
        <shortName evidence="7">UTase/UR</shortName>
    </recommendedName>
    <alternativeName>
        <fullName evidence="7">Bifunctional [protein-PII] modification enzyme</fullName>
    </alternativeName>
    <alternativeName>
        <fullName evidence="7">Bifunctional nitrogen sensor protein</fullName>
    </alternativeName>
    <domain>
        <recommendedName>
            <fullName evidence="7">[Protein-PII] uridylyltransferase</fullName>
            <shortName evidence="7">PII uridylyltransferase</shortName>
            <shortName evidence="7">UTase</shortName>
            <ecNumber evidence="7">2.7.7.59</ecNumber>
        </recommendedName>
    </domain>
    <domain>
        <recommendedName>
            <fullName evidence="7">[Protein-PII]-UMP uridylyl-removing enzyme</fullName>
            <shortName evidence="7">UR</shortName>
            <ecNumber evidence="7">3.1.4.-</ecNumber>
        </recommendedName>
    </domain>
</protein>
<gene>
    <name evidence="7" type="primary">glnD</name>
    <name evidence="10" type="ORF">IAC56_05120</name>
</gene>
<comment type="similarity">
    <text evidence="7">Belongs to the GlnD family.</text>
</comment>
<comment type="caution">
    <text evidence="7">Lacks conserved residue(s) required for the propagation of feature annotation.</text>
</comment>
<dbReference type="EMBL" id="DVMY01000082">
    <property type="protein sequence ID" value="HIU37635.1"/>
    <property type="molecule type" value="Genomic_DNA"/>
</dbReference>
<feature type="region of interest" description="Uridylyltransferase" evidence="7">
    <location>
        <begin position="1"/>
        <end position="314"/>
    </location>
</feature>
<dbReference type="Gene3D" id="3.30.70.260">
    <property type="match status" value="1"/>
</dbReference>
<dbReference type="InterPro" id="IPR043519">
    <property type="entry name" value="NT_sf"/>
</dbReference>
<evidence type="ECO:0000313" key="10">
    <source>
        <dbReference type="EMBL" id="HIU37635.1"/>
    </source>
</evidence>
<keyword evidence="3" id="KW-0677">Repeat</keyword>
<dbReference type="GO" id="GO:0008081">
    <property type="term" value="F:phosphoric diester hydrolase activity"/>
    <property type="evidence" value="ECO:0007669"/>
    <property type="project" value="UniProtKB-UniRule"/>
</dbReference>
<dbReference type="NCBIfam" id="TIGR01693">
    <property type="entry name" value="UTase_glnD"/>
    <property type="match status" value="1"/>
</dbReference>
<name>A0A9D1IIP1_9BURK</name>
<evidence type="ECO:0000256" key="2">
    <source>
        <dbReference type="ARBA" id="ARBA00022695"/>
    </source>
</evidence>
<evidence type="ECO:0000313" key="11">
    <source>
        <dbReference type="Proteomes" id="UP000824083"/>
    </source>
</evidence>
<dbReference type="NCBIfam" id="NF002837">
    <property type="entry name" value="PRK03059.1"/>
    <property type="match status" value="1"/>
</dbReference>
<dbReference type="Pfam" id="PF08335">
    <property type="entry name" value="GlnD_UR_UTase"/>
    <property type="match status" value="1"/>
</dbReference>
<dbReference type="PANTHER" id="PTHR47320">
    <property type="entry name" value="BIFUNCTIONAL URIDYLYLTRANSFERASE/URIDYLYL-REMOVING ENZYME"/>
    <property type="match status" value="1"/>
</dbReference>
<dbReference type="CDD" id="cd04900">
    <property type="entry name" value="ACT_UUR-like_1"/>
    <property type="match status" value="1"/>
</dbReference>
<comment type="domain">
    <text evidence="7">Has four distinct domains: an N-terminal nucleotidyltransferase (NT) domain responsible for UTase activity, a central HD domain that encodes UR activity, and two C-terminal ACT domains that seem to have a role in glutamine sensing.</text>
</comment>
<dbReference type="Proteomes" id="UP000824083">
    <property type="component" value="Unassembled WGS sequence"/>
</dbReference>
<dbReference type="InterPro" id="IPR002912">
    <property type="entry name" value="ACT_dom"/>
</dbReference>
<evidence type="ECO:0000259" key="8">
    <source>
        <dbReference type="PROSITE" id="PS51671"/>
    </source>
</evidence>
<dbReference type="EC" id="2.7.7.59" evidence="7"/>
<evidence type="ECO:0000256" key="6">
    <source>
        <dbReference type="ARBA" id="ARBA00023268"/>
    </source>
</evidence>
<dbReference type="PANTHER" id="PTHR47320:SF1">
    <property type="entry name" value="BIFUNCTIONAL URIDYLYLTRANSFERASE_URIDYLYL-REMOVING ENZYME"/>
    <property type="match status" value="1"/>
</dbReference>
<proteinExistence type="inferred from homology"/>
<sequence>MSDCIADFKEHSQRLAENFLKDARVSTYLKGHTKAADDCVTQLALTEGLDDQIALVALGGYGRRELFPCSDLDVMVLTEKEPDKECAERIEHFLMRLWDMGLTVGSSVRTVESALEESAKDITVQTALLEARLISGNALLFAQLQKEFFNQMDAASFYRAKALEMKQRHQKFEDTPYALEPNVKESPGGLRDLHVLFWCSHAAAMGSTPEEMLESETISEREADKLKEVHHALMTFRIYLHLIAKRHEDRLIFDLQTQVAQAAGYKDTENQLASEALMKRYYLTAKSVRQLTDIFMQMFEDKFFNEGYVQETVIDRSFIARGYTLDITHEGAFKDDPNAILRAFYLLESSSPLKRLSVSLLRELLSARELINDSFRSDPANKRMFMQIIKMPHGVSHALTDLNQWGILGLFLPEFQHIVGQMQHDLFHTYTVDQHTIRVVRNIRYFTRSEYAHEYPICTRLMQTMKDSWRLVLAALFHDIGKGLGGHHEKVGAEIFQKFCERFEIDKHTTEYLLFLVREHLTMSLVAQKQDLSDPDVIRRFADIVKTEERLNGLFLLTVCDIRATGPKVWTRWKSQLLQDLYWQTLPLVRQGGAPDRESLLLQRQKDAAQMILQAGVASEQIEAIWKTLTLQYYLRHTAESIAWQTISLARVFPTESPFVATRVLPQGAGIEILVYTPDRSGLFASILGFLQKKRFSVLDARIYTTLDHKAFDTFVVSDNGSRDIDDLATNLVGELTDWLENPKELPKSKPGKLSRRSRHFPLQPLVNIEADESGRNYLLSVTCMDRIGLLFDIATILNKYHVNLQTAKIMTMGERVEDVFLIDGEALKDIPTTVAIEKDLLEVLMPNI</sequence>
<reference evidence="10" key="1">
    <citation type="submission" date="2020-10" db="EMBL/GenBank/DDBJ databases">
        <authorList>
            <person name="Gilroy R."/>
        </authorList>
    </citation>
    <scope>NUCLEOTIDE SEQUENCE</scope>
    <source>
        <strain evidence="10">7463</strain>
    </source>
</reference>
<dbReference type="AlphaFoldDB" id="A0A9D1IIP1"/>
<feature type="domain" description="ACT" evidence="8">
    <location>
        <begin position="779"/>
        <end position="849"/>
    </location>
</feature>
<comment type="caution">
    <text evidence="10">The sequence shown here is derived from an EMBL/GenBank/DDBJ whole genome shotgun (WGS) entry which is preliminary data.</text>
</comment>
<keyword evidence="6 7" id="KW-0511">Multifunctional enzyme</keyword>
<dbReference type="CDD" id="cd05401">
    <property type="entry name" value="NT_GlnE_GlnD_like"/>
    <property type="match status" value="1"/>
</dbReference>
<dbReference type="HAMAP" id="MF_00277">
    <property type="entry name" value="PII_uridylyl_transf"/>
    <property type="match status" value="1"/>
</dbReference>
<organism evidence="10 11">
    <name type="scientific">Candidatus Aphodousia faecigallinarum</name>
    <dbReference type="NCBI Taxonomy" id="2840677"/>
    <lineage>
        <taxon>Bacteria</taxon>
        <taxon>Pseudomonadati</taxon>
        <taxon>Pseudomonadota</taxon>
        <taxon>Betaproteobacteria</taxon>
        <taxon>Burkholderiales</taxon>
        <taxon>Sutterellaceae</taxon>
        <taxon>Sutterellaceae incertae sedis</taxon>
        <taxon>Candidatus Aphodousia</taxon>
    </lineage>
</organism>
<evidence type="ECO:0000256" key="7">
    <source>
        <dbReference type="HAMAP-Rule" id="MF_00277"/>
    </source>
</evidence>
<keyword evidence="1 7" id="KW-0808">Transferase</keyword>
<keyword evidence="4 7" id="KW-0378">Hydrolase</keyword>
<comment type="catalytic activity">
    <reaction evidence="7">
        <text>[protein-PII]-uridylyl-L-tyrosine + H2O = [protein-PII]-L-tyrosine + UMP + H(+)</text>
        <dbReference type="Rhea" id="RHEA:48600"/>
        <dbReference type="Rhea" id="RHEA-COMP:12147"/>
        <dbReference type="Rhea" id="RHEA-COMP:12148"/>
        <dbReference type="ChEBI" id="CHEBI:15377"/>
        <dbReference type="ChEBI" id="CHEBI:15378"/>
        <dbReference type="ChEBI" id="CHEBI:46858"/>
        <dbReference type="ChEBI" id="CHEBI:57865"/>
        <dbReference type="ChEBI" id="CHEBI:90602"/>
    </reaction>
</comment>
<feature type="domain" description="HD" evidence="9">
    <location>
        <begin position="432"/>
        <end position="554"/>
    </location>
</feature>
<dbReference type="PIRSF" id="PIRSF006288">
    <property type="entry name" value="PII_uridyltransf"/>
    <property type="match status" value="1"/>
</dbReference>
<accession>A0A9D1IIP1</accession>
<comment type="activity regulation">
    <text evidence="7">Uridylyltransferase (UTase) activity is inhibited by glutamine, while glutamine activates uridylyl-removing (UR) activity.</text>
</comment>
<dbReference type="PROSITE" id="PS51831">
    <property type="entry name" value="HD"/>
    <property type="match status" value="1"/>
</dbReference>
<dbReference type="Pfam" id="PF01966">
    <property type="entry name" value="HD"/>
    <property type="match status" value="1"/>
</dbReference>
<dbReference type="PROSITE" id="PS51671">
    <property type="entry name" value="ACT"/>
    <property type="match status" value="2"/>
</dbReference>
<comment type="catalytic activity">
    <reaction evidence="7">
        <text>[protein-PII]-L-tyrosine + UTP = [protein-PII]-uridylyl-L-tyrosine + diphosphate</text>
        <dbReference type="Rhea" id="RHEA:13673"/>
        <dbReference type="Rhea" id="RHEA-COMP:12147"/>
        <dbReference type="Rhea" id="RHEA-COMP:12148"/>
        <dbReference type="ChEBI" id="CHEBI:33019"/>
        <dbReference type="ChEBI" id="CHEBI:46398"/>
        <dbReference type="ChEBI" id="CHEBI:46858"/>
        <dbReference type="ChEBI" id="CHEBI:90602"/>
        <dbReference type="EC" id="2.7.7.59"/>
    </reaction>
</comment>
<dbReference type="CDD" id="cd04899">
    <property type="entry name" value="ACT_ACR-UUR-like_2"/>
    <property type="match status" value="1"/>
</dbReference>
<dbReference type="SUPFAM" id="SSF81301">
    <property type="entry name" value="Nucleotidyltransferase"/>
    <property type="match status" value="1"/>
</dbReference>
<dbReference type="InterPro" id="IPR003607">
    <property type="entry name" value="HD/PDEase_dom"/>
</dbReference>
<comment type="cofactor">
    <cofactor evidence="7">
        <name>Mg(2+)</name>
        <dbReference type="ChEBI" id="CHEBI:18420"/>
    </cofactor>
</comment>
<keyword evidence="5 7" id="KW-0460">Magnesium</keyword>
<keyword evidence="2 7" id="KW-0548">Nucleotidyltransferase</keyword>
<dbReference type="SUPFAM" id="SSF81593">
    <property type="entry name" value="Nucleotidyltransferase substrate binding subunit/domain"/>
    <property type="match status" value="1"/>
</dbReference>
<dbReference type="SMART" id="SM00471">
    <property type="entry name" value="HDc"/>
    <property type="match status" value="1"/>
</dbReference>